<dbReference type="RefSeq" id="WP_054935535.1">
    <property type="nucleotide sequence ID" value="NZ_PVXL01000044.1"/>
</dbReference>
<dbReference type="AlphaFoldDB" id="A0A9X7J2R8"/>
<dbReference type="Proteomes" id="UP000239430">
    <property type="component" value="Unassembled WGS sequence"/>
</dbReference>
<sequence length="220" mass="24741">MFTLRDVTFGYIEARPVLKDISLHVEEGQFILLQGPSGSGKSTLLHLLNGLAVPQRGEVLFKDRPLASYDATWLRRRVVYLQQTPVMLDASVRENLLLPFRFRSARGERLPTEDLLQDYLHTFLLGEISLEANARELSVGQKQRLALIRALLLAPEALLLDEPTASLDRESREIVEARAEALNAEQGVTVIMISHTDYVPRLVKPRVLVLEHGTLREVAA</sequence>
<evidence type="ECO:0000256" key="1">
    <source>
        <dbReference type="ARBA" id="ARBA00022448"/>
    </source>
</evidence>
<feature type="domain" description="ABC transporter" evidence="4">
    <location>
        <begin position="2"/>
        <end position="220"/>
    </location>
</feature>
<dbReference type="GO" id="GO:0016887">
    <property type="term" value="F:ATP hydrolysis activity"/>
    <property type="evidence" value="ECO:0007669"/>
    <property type="project" value="InterPro"/>
</dbReference>
<evidence type="ECO:0000259" key="4">
    <source>
        <dbReference type="PROSITE" id="PS50893"/>
    </source>
</evidence>
<evidence type="ECO:0000256" key="3">
    <source>
        <dbReference type="ARBA" id="ARBA00022840"/>
    </source>
</evidence>
<gene>
    <name evidence="5" type="primary">ybbL</name>
    <name evidence="5" type="ORF">MOST_17160</name>
</gene>
<dbReference type="Pfam" id="PF00005">
    <property type="entry name" value="ABC_tran"/>
    <property type="match status" value="1"/>
</dbReference>
<accession>A0A9X7J2R8</accession>
<keyword evidence="1" id="KW-0813">Transport</keyword>
<reference evidence="5 6" key="1">
    <citation type="submission" date="2018-03" db="EMBL/GenBank/DDBJ databases">
        <title>Genome sequence of Moorella stamsii DSM 26217.</title>
        <authorList>
            <person name="Poehlein A."/>
            <person name="Daniel R."/>
        </authorList>
    </citation>
    <scope>NUCLEOTIDE SEQUENCE [LARGE SCALE GENOMIC DNA]</scope>
    <source>
        <strain evidence="6">DSM 26217</strain>
    </source>
</reference>
<keyword evidence="3 5" id="KW-0067">ATP-binding</keyword>
<dbReference type="EMBL" id="PVXL01000044">
    <property type="protein sequence ID" value="PRR72822.1"/>
    <property type="molecule type" value="Genomic_DNA"/>
</dbReference>
<evidence type="ECO:0000313" key="6">
    <source>
        <dbReference type="Proteomes" id="UP000239430"/>
    </source>
</evidence>
<evidence type="ECO:0000313" key="5">
    <source>
        <dbReference type="EMBL" id="PRR72822.1"/>
    </source>
</evidence>
<dbReference type="PANTHER" id="PTHR43423:SF1">
    <property type="entry name" value="ABC TRANSPORTER I FAMILY MEMBER 17"/>
    <property type="match status" value="1"/>
</dbReference>
<dbReference type="PROSITE" id="PS00211">
    <property type="entry name" value="ABC_TRANSPORTER_1"/>
    <property type="match status" value="1"/>
</dbReference>
<dbReference type="SUPFAM" id="SSF52540">
    <property type="entry name" value="P-loop containing nucleoside triphosphate hydrolases"/>
    <property type="match status" value="1"/>
</dbReference>
<dbReference type="InterPro" id="IPR017871">
    <property type="entry name" value="ABC_transporter-like_CS"/>
</dbReference>
<keyword evidence="2" id="KW-0547">Nucleotide-binding</keyword>
<proteinExistence type="predicted"/>
<dbReference type="InterPro" id="IPR003439">
    <property type="entry name" value="ABC_transporter-like_ATP-bd"/>
</dbReference>
<dbReference type="GO" id="GO:0005524">
    <property type="term" value="F:ATP binding"/>
    <property type="evidence" value="ECO:0007669"/>
    <property type="project" value="UniProtKB-KW"/>
</dbReference>
<organism evidence="5 6">
    <name type="scientific">Neomoorella stamsii</name>
    <dbReference type="NCBI Taxonomy" id="1266720"/>
    <lineage>
        <taxon>Bacteria</taxon>
        <taxon>Bacillati</taxon>
        <taxon>Bacillota</taxon>
        <taxon>Clostridia</taxon>
        <taxon>Neomoorellales</taxon>
        <taxon>Neomoorellaceae</taxon>
        <taxon>Neomoorella</taxon>
    </lineage>
</organism>
<dbReference type="PANTHER" id="PTHR43423">
    <property type="entry name" value="ABC TRANSPORTER I FAMILY MEMBER 17"/>
    <property type="match status" value="1"/>
</dbReference>
<evidence type="ECO:0000256" key="2">
    <source>
        <dbReference type="ARBA" id="ARBA00022741"/>
    </source>
</evidence>
<protein>
    <submittedName>
        <fullName evidence="5">ABC transporter ATP-binding protein YbbL</fullName>
    </submittedName>
</protein>
<dbReference type="InterPro" id="IPR003593">
    <property type="entry name" value="AAA+_ATPase"/>
</dbReference>
<comment type="caution">
    <text evidence="5">The sequence shown here is derived from an EMBL/GenBank/DDBJ whole genome shotgun (WGS) entry which is preliminary data.</text>
</comment>
<dbReference type="InterPro" id="IPR027417">
    <property type="entry name" value="P-loop_NTPase"/>
</dbReference>
<name>A0A9X7J2R8_9FIRM</name>
<dbReference type="PROSITE" id="PS50893">
    <property type="entry name" value="ABC_TRANSPORTER_2"/>
    <property type="match status" value="1"/>
</dbReference>
<keyword evidence="6" id="KW-1185">Reference proteome</keyword>
<dbReference type="Gene3D" id="3.40.50.300">
    <property type="entry name" value="P-loop containing nucleotide triphosphate hydrolases"/>
    <property type="match status" value="1"/>
</dbReference>
<dbReference type="SMART" id="SM00382">
    <property type="entry name" value="AAA"/>
    <property type="match status" value="1"/>
</dbReference>
<dbReference type="CDD" id="cd03228">
    <property type="entry name" value="ABCC_MRP_Like"/>
    <property type="match status" value="1"/>
</dbReference>